<dbReference type="InterPro" id="IPR036388">
    <property type="entry name" value="WH-like_DNA-bd_sf"/>
</dbReference>
<dbReference type="AlphaFoldDB" id="A0A127Q2Z8"/>
<dbReference type="PATRIC" id="fig|279113.9.peg.2036"/>
<dbReference type="Gene3D" id="1.10.10.10">
    <property type="entry name" value="Winged helix-like DNA-binding domain superfamily/Winged helix DNA-binding domain"/>
    <property type="match status" value="1"/>
</dbReference>
<evidence type="ECO:0000313" key="1">
    <source>
        <dbReference type="EMBL" id="AMP04419.1"/>
    </source>
</evidence>
<dbReference type="InterPro" id="IPR051815">
    <property type="entry name" value="Molybdate_resp_trans_reg"/>
</dbReference>
<name>A0A127Q2Z8_9BURK</name>
<dbReference type="EMBL" id="CP013234">
    <property type="protein sequence ID" value="AMP04419.1"/>
    <property type="molecule type" value="Genomic_DNA"/>
</dbReference>
<dbReference type="SUPFAM" id="SSF46785">
    <property type="entry name" value="Winged helix' DNA-binding domain"/>
    <property type="match status" value="1"/>
</dbReference>
<organism evidence="1 2">
    <name type="scientific">Collimonas pratensis</name>
    <dbReference type="NCBI Taxonomy" id="279113"/>
    <lineage>
        <taxon>Bacteria</taxon>
        <taxon>Pseudomonadati</taxon>
        <taxon>Pseudomonadota</taxon>
        <taxon>Betaproteobacteria</taxon>
        <taxon>Burkholderiales</taxon>
        <taxon>Oxalobacteraceae</taxon>
        <taxon>Collimonas</taxon>
    </lineage>
</organism>
<sequence>MAGYSVSQPEKQVAKRAAAAGKQWLSTKYPYSADQLATIAPMANSKSIRLRVLQGETIAFGPGKAALLLAIQQSGSISAAARAIGMSYRRAWLLVEAMNQCFRQPLVATATGGAKGGGAQVTALGQEVLVRYQAMQQRAEAAVAADMAYFAGLMSVPGSAAEPRS</sequence>
<dbReference type="Proteomes" id="UP000074561">
    <property type="component" value="Chromosome"/>
</dbReference>
<dbReference type="PANTHER" id="PTHR30432:SF1">
    <property type="entry name" value="DNA-BINDING TRANSCRIPTIONAL DUAL REGULATOR MODE"/>
    <property type="match status" value="1"/>
</dbReference>
<accession>A0A127Q2Z8</accession>
<dbReference type="InterPro" id="IPR036390">
    <property type="entry name" value="WH_DNA-bd_sf"/>
</dbReference>
<dbReference type="KEGG" id="cpra:CPter91_2049"/>
<reference evidence="1 2" key="1">
    <citation type="submission" date="2015-11" db="EMBL/GenBank/DDBJ databases">
        <title>Exploring the genomic traits of fungus-feeding bacterial genus Collimonas.</title>
        <authorList>
            <person name="Song C."/>
            <person name="Schmidt R."/>
            <person name="de Jager V."/>
            <person name="Krzyzanowska D."/>
            <person name="Jongedijk E."/>
            <person name="Cankar K."/>
            <person name="Beekwilder J."/>
            <person name="van Veen A."/>
            <person name="de Boer W."/>
            <person name="van Veen J.A."/>
            <person name="Garbeva P."/>
        </authorList>
    </citation>
    <scope>NUCLEOTIDE SEQUENCE [LARGE SCALE GENOMIC DNA]</scope>
    <source>
        <strain evidence="1 2">Ter91</strain>
    </source>
</reference>
<dbReference type="STRING" id="279113.CPter91_2049"/>
<proteinExistence type="predicted"/>
<evidence type="ECO:0000313" key="2">
    <source>
        <dbReference type="Proteomes" id="UP000074561"/>
    </source>
</evidence>
<dbReference type="PANTHER" id="PTHR30432">
    <property type="entry name" value="TRANSCRIPTIONAL REGULATOR MODE"/>
    <property type="match status" value="1"/>
</dbReference>
<protein>
    <submittedName>
        <fullName evidence="1">Bacterial regulatory helix-turn-helix, lysR family protein</fullName>
    </submittedName>
</protein>
<gene>
    <name evidence="1" type="ORF">CPter91_2049</name>
</gene>